<gene>
    <name evidence="1" type="ORF">N47_A09590</name>
</gene>
<reference evidence="1" key="1">
    <citation type="journal article" date="2011" name="Environ. Microbiol.">
        <title>Genomic insights into the metabolic potential of the polycyclic aromatic hydrocarbon degrading sulfate-reducing Deltaproteobacterium N47.</title>
        <authorList>
            <person name="Bergmann F."/>
            <person name="Selesi D."/>
            <person name="Weinmaier T."/>
            <person name="Tischler P."/>
            <person name="Rattei T."/>
            <person name="Meckenstock R.U."/>
        </authorList>
    </citation>
    <scope>NUCLEOTIDE SEQUENCE</scope>
</reference>
<proteinExistence type="predicted"/>
<dbReference type="EMBL" id="FR695864">
    <property type="protein sequence ID" value="CBX26930.1"/>
    <property type="molecule type" value="Genomic_DNA"/>
</dbReference>
<evidence type="ECO:0000313" key="1">
    <source>
        <dbReference type="EMBL" id="CBX26930.1"/>
    </source>
</evidence>
<dbReference type="AlphaFoldDB" id="E1Y8N6"/>
<accession>E1Y8N6</accession>
<name>E1Y8N6_9BACT</name>
<sequence>MPEHVYPFLLRFIEYLSHYVMTLCFAADYLRICEIRVIAIRENNL</sequence>
<protein>
    <submittedName>
        <fullName evidence="1">Uncharacterized protein</fullName>
    </submittedName>
</protein>
<organism evidence="1">
    <name type="scientific">uncultured Desulfobacterium sp</name>
    <dbReference type="NCBI Taxonomy" id="201089"/>
    <lineage>
        <taxon>Bacteria</taxon>
        <taxon>Pseudomonadati</taxon>
        <taxon>Thermodesulfobacteriota</taxon>
        <taxon>Desulfobacteria</taxon>
        <taxon>Desulfobacterales</taxon>
        <taxon>Desulfobacteriaceae</taxon>
        <taxon>Desulfobacterium</taxon>
        <taxon>environmental samples</taxon>
    </lineage>
</organism>